<protein>
    <submittedName>
        <fullName evidence="2">Uncharacterized protein</fullName>
    </submittedName>
</protein>
<gene>
    <name evidence="2" type="ORF">ERS008198_04253</name>
</gene>
<evidence type="ECO:0000313" key="3">
    <source>
        <dbReference type="Proteomes" id="UP000041314"/>
    </source>
</evidence>
<proteinExistence type="predicted"/>
<evidence type="ECO:0000313" key="2">
    <source>
        <dbReference type="EMBL" id="CNV06581.1"/>
    </source>
</evidence>
<feature type="compositionally biased region" description="Basic and acidic residues" evidence="1">
    <location>
        <begin position="91"/>
        <end position="102"/>
    </location>
</feature>
<evidence type="ECO:0000256" key="1">
    <source>
        <dbReference type="SAM" id="MobiDB-lite"/>
    </source>
</evidence>
<accession>A0A655E7P3</accession>
<dbReference type="EMBL" id="CQPA01000053">
    <property type="protein sequence ID" value="CNV06581.1"/>
    <property type="molecule type" value="Genomic_DNA"/>
</dbReference>
<feature type="region of interest" description="Disordered" evidence="1">
    <location>
        <begin position="36"/>
        <end position="137"/>
    </location>
</feature>
<dbReference type="Proteomes" id="UP000041314">
    <property type="component" value="Unassembled WGS sequence"/>
</dbReference>
<feature type="compositionally biased region" description="Low complexity" evidence="1">
    <location>
        <begin position="103"/>
        <end position="113"/>
    </location>
</feature>
<dbReference type="AlphaFoldDB" id="A0A655E7P3"/>
<reference evidence="2 3" key="1">
    <citation type="submission" date="2015-03" db="EMBL/GenBank/DDBJ databases">
        <authorList>
            <consortium name="Pathogen Informatics"/>
        </authorList>
    </citation>
    <scope>NUCLEOTIDE SEQUENCE [LARGE SCALE GENOMIC DNA]</scope>
    <source>
        <strain evidence="2 3">A1104</strain>
    </source>
</reference>
<name>A0A655E7P3_SALET</name>
<feature type="region of interest" description="Disordered" evidence="1">
    <location>
        <begin position="146"/>
        <end position="165"/>
    </location>
</feature>
<feature type="compositionally biased region" description="Polar residues" evidence="1">
    <location>
        <begin position="46"/>
        <end position="60"/>
    </location>
</feature>
<organism evidence="2 3">
    <name type="scientific">Salmonella enterica subsp. enterica serovar Bovismorbificans</name>
    <dbReference type="NCBI Taxonomy" id="58097"/>
    <lineage>
        <taxon>Bacteria</taxon>
        <taxon>Pseudomonadati</taxon>
        <taxon>Pseudomonadota</taxon>
        <taxon>Gammaproteobacteria</taxon>
        <taxon>Enterobacterales</taxon>
        <taxon>Enterobacteriaceae</taxon>
        <taxon>Salmonella</taxon>
    </lineage>
</organism>
<sequence length="165" mass="19125">MLQTLRRRATVFFFQRNKETDNDACQRRVNAGLQYRRPQHCPDQNIYPSPSDAAQVQQRQHGNRERRHAQRDDRKIAGIKQCDNNDGAEIIDDRQRHQENFQRQRNPAAQQRQHAQRKGDIRRGRNSPALASDRIGVVKGQIEQCRYNHPADGGNHRKSGLAQTG</sequence>